<evidence type="ECO:0000313" key="2">
    <source>
        <dbReference type="Proteomes" id="UP001229421"/>
    </source>
</evidence>
<reference evidence="1" key="1">
    <citation type="journal article" date="2023" name="bioRxiv">
        <title>Improved chromosome-level genome assembly for marigold (Tagetes erecta).</title>
        <authorList>
            <person name="Jiang F."/>
            <person name="Yuan L."/>
            <person name="Wang S."/>
            <person name="Wang H."/>
            <person name="Xu D."/>
            <person name="Wang A."/>
            <person name="Fan W."/>
        </authorList>
    </citation>
    <scope>NUCLEOTIDE SEQUENCE</scope>
    <source>
        <strain evidence="1">WSJ</strain>
        <tissue evidence="1">Leaf</tissue>
    </source>
</reference>
<dbReference type="EMBL" id="JAUHHV010000006">
    <property type="protein sequence ID" value="KAK1420661.1"/>
    <property type="molecule type" value="Genomic_DNA"/>
</dbReference>
<evidence type="ECO:0000313" key="1">
    <source>
        <dbReference type="EMBL" id="KAK1420661.1"/>
    </source>
</evidence>
<sequence>MLTIILHGAFWYWVLLWQHVITSVVGYGMSITAKNSLLNDFEGPINMLADPTMAMTFVEDVAHIPACHPSWISVSMICFRHAHLDESGREEREGFFHEQRQLLLSLSFAIFVKTRWDNNIDGYASMIHLNSFPSTAP</sequence>
<dbReference type="AlphaFoldDB" id="A0AAD8NU11"/>
<keyword evidence="2" id="KW-1185">Reference proteome</keyword>
<protein>
    <submittedName>
        <fullName evidence="1">Uncharacterized protein</fullName>
    </submittedName>
</protein>
<name>A0AAD8NU11_TARER</name>
<comment type="caution">
    <text evidence="1">The sequence shown here is derived from an EMBL/GenBank/DDBJ whole genome shotgun (WGS) entry which is preliminary data.</text>
</comment>
<proteinExistence type="predicted"/>
<dbReference type="Proteomes" id="UP001229421">
    <property type="component" value="Unassembled WGS sequence"/>
</dbReference>
<accession>A0AAD8NU11</accession>
<organism evidence="1 2">
    <name type="scientific">Tagetes erecta</name>
    <name type="common">African marigold</name>
    <dbReference type="NCBI Taxonomy" id="13708"/>
    <lineage>
        <taxon>Eukaryota</taxon>
        <taxon>Viridiplantae</taxon>
        <taxon>Streptophyta</taxon>
        <taxon>Embryophyta</taxon>
        <taxon>Tracheophyta</taxon>
        <taxon>Spermatophyta</taxon>
        <taxon>Magnoliopsida</taxon>
        <taxon>eudicotyledons</taxon>
        <taxon>Gunneridae</taxon>
        <taxon>Pentapetalae</taxon>
        <taxon>asterids</taxon>
        <taxon>campanulids</taxon>
        <taxon>Asterales</taxon>
        <taxon>Asteraceae</taxon>
        <taxon>Asteroideae</taxon>
        <taxon>Heliantheae alliance</taxon>
        <taxon>Tageteae</taxon>
        <taxon>Tagetes</taxon>
    </lineage>
</organism>
<gene>
    <name evidence="1" type="ORF">QVD17_22434</name>
</gene>